<dbReference type="Pfam" id="PF09671">
    <property type="entry name" value="Spore_GerQ"/>
    <property type="match status" value="1"/>
</dbReference>
<evidence type="ECO:0000256" key="1">
    <source>
        <dbReference type="SAM" id="MobiDB-lite"/>
    </source>
</evidence>
<dbReference type="RefSeq" id="WP_031410953.1">
    <property type="nucleotide sequence ID" value="NZ_CP011074.1"/>
</dbReference>
<keyword evidence="2" id="KW-0167">Capsid protein</keyword>
<protein>
    <submittedName>
        <fullName evidence="2">Spore coat protein</fullName>
    </submittedName>
</protein>
<organism evidence="2">
    <name type="scientific">Brevibacillus laterosporus</name>
    <name type="common">Bacillus laterosporus</name>
    <dbReference type="NCBI Taxonomy" id="1465"/>
    <lineage>
        <taxon>Bacteria</taxon>
        <taxon>Bacillati</taxon>
        <taxon>Bacillota</taxon>
        <taxon>Bacilli</taxon>
        <taxon>Bacillales</taxon>
        <taxon>Paenibacillaceae</taxon>
        <taxon>Brevibacillus</taxon>
    </lineage>
</organism>
<feature type="region of interest" description="Disordered" evidence="1">
    <location>
        <begin position="34"/>
        <end position="53"/>
    </location>
</feature>
<name>A0A0F7EEG5_BRELA</name>
<keyword evidence="2" id="KW-0946">Virion</keyword>
<dbReference type="PIRSF" id="PIRSF038931">
    <property type="entry name" value="GerQ"/>
    <property type="match status" value="1"/>
</dbReference>
<accession>A0A0F7EEG5</accession>
<sequence>MYYNTYAQQGCDPCGTPYYPQCYMYPYYPAPQQQTPATEMSPTQVSPTQQIQQQPQQVVPPTANGSVIPGGPLPVVEESYVENILRFNRGKIGTFYMTYENNSEWNAKIFRGVIETAGRDHIIISDPQTGMRFLLLTLNLDYVTFDEEINYIPPVSPFARTR</sequence>
<dbReference type="AlphaFoldDB" id="A0A0F7EEG5"/>
<dbReference type="EMBL" id="CP011074">
    <property type="protein sequence ID" value="AKF92423.1"/>
    <property type="molecule type" value="Genomic_DNA"/>
</dbReference>
<evidence type="ECO:0000313" key="2">
    <source>
        <dbReference type="EMBL" id="AKF92423.1"/>
    </source>
</evidence>
<proteinExistence type="predicted"/>
<dbReference type="NCBIfam" id="TIGR02728">
    <property type="entry name" value="spore_gerQ"/>
    <property type="match status" value="1"/>
</dbReference>
<reference evidence="2" key="1">
    <citation type="submission" date="2015-03" db="EMBL/GenBank/DDBJ databases">
        <title>MIGS Cultured Bacterial/Archaeal sample from Brevibacillus laterosporus.</title>
        <authorList>
            <person name="Zeng D."/>
            <person name="Zhu L."/>
            <person name="Dong G."/>
            <person name="Ye W."/>
            <person name="Ren D."/>
            <person name="Wu L."/>
            <person name="Xu J."/>
            <person name="Li G."/>
            <person name="Guo L."/>
        </authorList>
    </citation>
    <scope>NUCLEOTIDE SEQUENCE</scope>
    <source>
        <strain evidence="2">B9</strain>
    </source>
</reference>
<gene>
    <name evidence="2" type="ORF">EX87_01080</name>
</gene>
<dbReference type="InterPro" id="IPR014099">
    <property type="entry name" value="Spore_coat_GerQ"/>
</dbReference>